<dbReference type="EMBL" id="FO704551">
    <property type="protein sequence ID" value="CDG22317.1"/>
    <property type="molecule type" value="Genomic_DNA"/>
</dbReference>
<reference evidence="1 2" key="1">
    <citation type="submission" date="2013-07" db="EMBL/GenBank/DDBJ databases">
        <authorList>
            <person name="Genoscope - CEA"/>
        </authorList>
    </citation>
    <scope>NUCLEOTIDE SEQUENCE [LARGE SCALE GENOMIC DNA]</scope>
    <source>
        <strain evidence="1 2">G6</strain>
    </source>
</reference>
<dbReference type="Proteomes" id="UP000032735">
    <property type="component" value="Chromosome"/>
</dbReference>
<organism evidence="1 2">
    <name type="scientific">Xenorhabdus poinarii G6</name>
    <dbReference type="NCBI Taxonomy" id="1354304"/>
    <lineage>
        <taxon>Bacteria</taxon>
        <taxon>Pseudomonadati</taxon>
        <taxon>Pseudomonadota</taxon>
        <taxon>Gammaproteobacteria</taxon>
        <taxon>Enterobacterales</taxon>
        <taxon>Morganellaceae</taxon>
        <taxon>Xenorhabdus</taxon>
    </lineage>
</organism>
<dbReference type="STRING" id="1354304.XPG1_2665"/>
<name>A0A068R4Y6_9GAMM</name>
<protein>
    <submittedName>
        <fullName evidence="1">Uncharacterized protein</fullName>
    </submittedName>
</protein>
<accession>A0A068R4Y6</accession>
<proteinExistence type="predicted"/>
<gene>
    <name evidence="1" type="ORF">XPG1_2665</name>
</gene>
<keyword evidence="2" id="KW-1185">Reference proteome</keyword>
<dbReference type="HOGENOM" id="CLU_3335095_0_0_6"/>
<evidence type="ECO:0000313" key="2">
    <source>
        <dbReference type="Proteomes" id="UP000032735"/>
    </source>
</evidence>
<dbReference type="AlphaFoldDB" id="A0A068R4Y6"/>
<sequence length="38" mass="4479">MIQKCQNDEENESSLSPLRHSHINMLGHYTLHSLWQNS</sequence>
<evidence type="ECO:0000313" key="1">
    <source>
        <dbReference type="EMBL" id="CDG22317.1"/>
    </source>
</evidence>
<dbReference type="KEGG" id="xpo:XPG1_2665"/>